<comment type="caution">
    <text evidence="11">The sequence shown here is derived from an EMBL/GenBank/DDBJ whole genome shotgun (WGS) entry which is preliminary data.</text>
</comment>
<reference evidence="11 12" key="1">
    <citation type="journal article" date="2015" name="Nature">
        <title>rRNA introns, odd ribosomes, and small enigmatic genomes across a large radiation of phyla.</title>
        <authorList>
            <person name="Brown C.T."/>
            <person name="Hug L.A."/>
            <person name="Thomas B.C."/>
            <person name="Sharon I."/>
            <person name="Castelle C.J."/>
            <person name="Singh A."/>
            <person name="Wilkins M.J."/>
            <person name="Williams K.H."/>
            <person name="Banfield J.F."/>
        </authorList>
    </citation>
    <scope>NUCLEOTIDE SEQUENCE [LARGE SCALE GENOMIC DNA]</scope>
</reference>
<evidence type="ECO:0000256" key="6">
    <source>
        <dbReference type="ARBA" id="ARBA00023065"/>
    </source>
</evidence>
<keyword evidence="4 10" id="KW-0813">Transport</keyword>
<evidence type="ECO:0000256" key="7">
    <source>
        <dbReference type="ARBA" id="ARBA00023136"/>
    </source>
</evidence>
<dbReference type="PANTHER" id="PTHR11693:SF22">
    <property type="entry name" value="ATP SYNTHASE SUBUNIT GAMMA, MITOCHONDRIAL"/>
    <property type="match status" value="1"/>
</dbReference>
<keyword evidence="7 10" id="KW-0472">Membrane</keyword>
<evidence type="ECO:0000256" key="9">
    <source>
        <dbReference type="ARBA" id="ARBA00023310"/>
    </source>
</evidence>
<organism evidence="11 12">
    <name type="scientific">Candidatus Uhrbacteria bacterium GW2011_GWA2_53_10</name>
    <dbReference type="NCBI Taxonomy" id="1618980"/>
    <lineage>
        <taxon>Bacteria</taxon>
        <taxon>Candidatus Uhriibacteriota</taxon>
    </lineage>
</organism>
<evidence type="ECO:0000256" key="10">
    <source>
        <dbReference type="HAMAP-Rule" id="MF_00815"/>
    </source>
</evidence>
<dbReference type="PATRIC" id="fig|1618980.3.peg.362"/>
<evidence type="ECO:0000256" key="8">
    <source>
        <dbReference type="ARBA" id="ARBA00023196"/>
    </source>
</evidence>
<dbReference type="Gene3D" id="3.40.1380.10">
    <property type="match status" value="1"/>
</dbReference>
<evidence type="ECO:0000256" key="4">
    <source>
        <dbReference type="ARBA" id="ARBA00022448"/>
    </source>
</evidence>
<comment type="subunit">
    <text evidence="10">F-type ATPases have 2 components, CF(1) - the catalytic core - and CF(0) - the membrane proton channel. CF(1) has five subunits: alpha(3), beta(3), gamma(1), delta(1), epsilon(1). CF(0) has three main subunits: a, b and c.</text>
</comment>
<dbReference type="GO" id="GO:0046933">
    <property type="term" value="F:proton-transporting ATP synthase activity, rotational mechanism"/>
    <property type="evidence" value="ECO:0007669"/>
    <property type="project" value="UniProtKB-UniRule"/>
</dbReference>
<dbReference type="AlphaFoldDB" id="A0A0G1XMP8"/>
<evidence type="ECO:0000256" key="1">
    <source>
        <dbReference type="ARBA" id="ARBA00003456"/>
    </source>
</evidence>
<dbReference type="GO" id="GO:0045259">
    <property type="term" value="C:proton-transporting ATP synthase complex"/>
    <property type="evidence" value="ECO:0007669"/>
    <property type="project" value="UniProtKB-KW"/>
</dbReference>
<evidence type="ECO:0000256" key="3">
    <source>
        <dbReference type="ARBA" id="ARBA00007681"/>
    </source>
</evidence>
<evidence type="ECO:0000313" key="12">
    <source>
        <dbReference type="Proteomes" id="UP000034711"/>
    </source>
</evidence>
<dbReference type="InterPro" id="IPR000131">
    <property type="entry name" value="ATP_synth_F1_gsu"/>
</dbReference>
<keyword evidence="9 10" id="KW-0066">ATP synthesis</keyword>
<evidence type="ECO:0000256" key="5">
    <source>
        <dbReference type="ARBA" id="ARBA00022781"/>
    </source>
</evidence>
<dbReference type="Proteomes" id="UP000034711">
    <property type="component" value="Unassembled WGS sequence"/>
</dbReference>
<dbReference type="GO" id="GO:0005524">
    <property type="term" value="F:ATP binding"/>
    <property type="evidence" value="ECO:0007669"/>
    <property type="project" value="UniProtKB-UniRule"/>
</dbReference>
<dbReference type="Pfam" id="PF00231">
    <property type="entry name" value="ATP-synt"/>
    <property type="match status" value="1"/>
</dbReference>
<dbReference type="SUPFAM" id="SSF52943">
    <property type="entry name" value="ATP synthase (F1-ATPase), gamma subunit"/>
    <property type="match status" value="1"/>
</dbReference>
<comment type="similarity">
    <text evidence="3 10">Belongs to the ATPase gamma chain family.</text>
</comment>
<evidence type="ECO:0000256" key="2">
    <source>
        <dbReference type="ARBA" id="ARBA00004170"/>
    </source>
</evidence>
<name>A0A0G1XMP8_9BACT</name>
<sequence>MPGNLRDLRQKIRSIKSTRQVTKAMELVSASKMRRALHNTQVLRDYALLAWEILERIASAHPGAHPFLEKRPVSRVLCVFYSTDRGLCGNLNAQLFRFVMQYLSGLKNLKGFESADFIALGKKGQQFLSRTGANVIAAFGSLTNHPVLKDVFPLEKMVMDLFLEKKYDQVVLIYPDCVSALSQLPTAKVVLPLTKGDLDKMIESMGAHRFAREKENKELKVAEYLFEPTQDEILRAVVPQLTEVQIYQALLESAASEHSARMIAMRNASDNASDLIDDLTLAFNQKRQANITAELAEISSSKEAMADR</sequence>
<dbReference type="HAMAP" id="MF_00815">
    <property type="entry name" value="ATP_synth_gamma_bact"/>
    <property type="match status" value="1"/>
</dbReference>
<dbReference type="NCBIfam" id="TIGR01146">
    <property type="entry name" value="ATPsyn_F1gamma"/>
    <property type="match status" value="1"/>
</dbReference>
<dbReference type="Gene3D" id="1.10.287.80">
    <property type="entry name" value="ATP synthase, gamma subunit, helix hairpin domain"/>
    <property type="match status" value="2"/>
</dbReference>
<keyword evidence="8 10" id="KW-0139">CF(1)</keyword>
<comment type="subcellular location">
    <subcellularLocation>
        <location evidence="10">Cell membrane</location>
        <topology evidence="10">Peripheral membrane protein</topology>
    </subcellularLocation>
    <subcellularLocation>
        <location evidence="2">Membrane</location>
        <topology evidence="2">Peripheral membrane protein</topology>
    </subcellularLocation>
</comment>
<keyword evidence="6 10" id="KW-0406">Ion transport</keyword>
<dbReference type="GO" id="GO:0042777">
    <property type="term" value="P:proton motive force-driven plasma membrane ATP synthesis"/>
    <property type="evidence" value="ECO:0007669"/>
    <property type="project" value="UniProtKB-UniRule"/>
</dbReference>
<dbReference type="CDD" id="cd12151">
    <property type="entry name" value="F1-ATPase_gamma"/>
    <property type="match status" value="1"/>
</dbReference>
<dbReference type="EMBL" id="LCRI01000019">
    <property type="protein sequence ID" value="KKW32573.1"/>
    <property type="molecule type" value="Genomic_DNA"/>
</dbReference>
<keyword evidence="10" id="KW-1003">Cell membrane</keyword>
<gene>
    <name evidence="10" type="primary">atpG</name>
    <name evidence="11" type="ORF">UY77_C0019G0022</name>
</gene>
<dbReference type="GO" id="GO:0005886">
    <property type="term" value="C:plasma membrane"/>
    <property type="evidence" value="ECO:0007669"/>
    <property type="project" value="UniProtKB-SubCell"/>
</dbReference>
<comment type="function">
    <text evidence="1 10">Produces ATP from ADP in the presence of a proton gradient across the membrane. The gamma chain is believed to be important in regulating ATPase activity and the flow of protons through the CF(0) complex.</text>
</comment>
<dbReference type="PANTHER" id="PTHR11693">
    <property type="entry name" value="ATP SYNTHASE GAMMA CHAIN"/>
    <property type="match status" value="1"/>
</dbReference>
<dbReference type="PRINTS" id="PR00126">
    <property type="entry name" value="ATPASEGAMMA"/>
</dbReference>
<evidence type="ECO:0000313" key="11">
    <source>
        <dbReference type="EMBL" id="KKW32573.1"/>
    </source>
</evidence>
<dbReference type="InterPro" id="IPR035968">
    <property type="entry name" value="ATP_synth_F1_ATPase_gsu"/>
</dbReference>
<proteinExistence type="inferred from homology"/>
<accession>A0A0G1XMP8</accession>
<keyword evidence="5 10" id="KW-0375">Hydrogen ion transport</keyword>
<protein>
    <recommendedName>
        <fullName evidence="10">ATP synthase gamma chain</fullName>
    </recommendedName>
    <alternativeName>
        <fullName evidence="10">ATP synthase F1 sector gamma subunit</fullName>
    </alternativeName>
    <alternativeName>
        <fullName evidence="10">F-ATPase gamma subunit</fullName>
    </alternativeName>
</protein>